<evidence type="ECO:0000256" key="7">
    <source>
        <dbReference type="SAM" id="Phobius"/>
    </source>
</evidence>
<dbReference type="AlphaFoldDB" id="A0A6N4E4M5"/>
<evidence type="ECO:0000259" key="9">
    <source>
        <dbReference type="Pfam" id="PF21082"/>
    </source>
</evidence>
<feature type="domain" description="Mechanosensitive ion channel transmembrane helices 2/3" evidence="10">
    <location>
        <begin position="131"/>
        <end position="172"/>
    </location>
</feature>
<keyword evidence="5 7" id="KW-1133">Transmembrane helix</keyword>
<organism evidence="11 12">
    <name type="scientific">Candidatus Sedimenticola endophacoides</name>
    <dbReference type="NCBI Taxonomy" id="2548426"/>
    <lineage>
        <taxon>Bacteria</taxon>
        <taxon>Pseudomonadati</taxon>
        <taxon>Pseudomonadota</taxon>
        <taxon>Gammaproteobacteria</taxon>
        <taxon>Chromatiales</taxon>
        <taxon>Sedimenticolaceae</taxon>
        <taxon>Sedimenticola</taxon>
    </lineage>
</organism>
<evidence type="ECO:0000256" key="2">
    <source>
        <dbReference type="ARBA" id="ARBA00008017"/>
    </source>
</evidence>
<dbReference type="InterPro" id="IPR010920">
    <property type="entry name" value="LSM_dom_sf"/>
</dbReference>
<comment type="similarity">
    <text evidence="2">Belongs to the MscS (TC 1.A.23) family.</text>
</comment>
<feature type="transmembrane region" description="Helical" evidence="7">
    <location>
        <begin position="89"/>
        <end position="111"/>
    </location>
</feature>
<accession>A0A6N4E4M5</accession>
<dbReference type="InterPro" id="IPR011014">
    <property type="entry name" value="MscS_channel_TM-2"/>
</dbReference>
<dbReference type="SUPFAM" id="SSF82861">
    <property type="entry name" value="Mechanosensitive channel protein MscS (YggB), transmembrane region"/>
    <property type="match status" value="1"/>
</dbReference>
<evidence type="ECO:0000256" key="1">
    <source>
        <dbReference type="ARBA" id="ARBA00004651"/>
    </source>
</evidence>
<dbReference type="Gene3D" id="1.10.287.1260">
    <property type="match status" value="1"/>
</dbReference>
<evidence type="ECO:0000313" key="12">
    <source>
        <dbReference type="Proteomes" id="UP000250928"/>
    </source>
</evidence>
<dbReference type="Proteomes" id="UP000250928">
    <property type="component" value="Unassembled WGS sequence"/>
</dbReference>
<dbReference type="Gene3D" id="2.30.30.60">
    <property type="match status" value="1"/>
</dbReference>
<dbReference type="Pfam" id="PF21082">
    <property type="entry name" value="MS_channel_3rd"/>
    <property type="match status" value="1"/>
</dbReference>
<dbReference type="Pfam" id="PF21088">
    <property type="entry name" value="MS_channel_1st"/>
    <property type="match status" value="1"/>
</dbReference>
<evidence type="ECO:0000313" key="11">
    <source>
        <dbReference type="EMBL" id="PUE05513.1"/>
    </source>
</evidence>
<protein>
    <submittedName>
        <fullName evidence="11">Mechanosensitive ion channel protein MscS</fullName>
    </submittedName>
</protein>
<dbReference type="InterPro" id="IPR011066">
    <property type="entry name" value="MscS_channel_C_sf"/>
</dbReference>
<reference evidence="11 12" key="1">
    <citation type="submission" date="2018-01" db="EMBL/GenBank/DDBJ databases">
        <title>Novel co-symbiosis in the lucinid bivalve Phacoides pectinatus.</title>
        <authorList>
            <person name="Lim S.J."/>
            <person name="Davis B.G."/>
            <person name="Gill D.E."/>
            <person name="Engel A.S."/>
            <person name="Anderson L.C."/>
            <person name="Campbell B.J."/>
        </authorList>
    </citation>
    <scope>NUCLEOTIDE SEQUENCE [LARGE SCALE GENOMIC DNA]</scope>
    <source>
        <strain evidence="11">N3_P5</strain>
    </source>
</reference>
<gene>
    <name evidence="11" type="ORF">C3L24_01030</name>
</gene>
<dbReference type="Gene3D" id="3.30.70.100">
    <property type="match status" value="1"/>
</dbReference>
<evidence type="ECO:0000256" key="5">
    <source>
        <dbReference type="ARBA" id="ARBA00022989"/>
    </source>
</evidence>
<dbReference type="InterPro" id="IPR049142">
    <property type="entry name" value="MS_channel_1st"/>
</dbReference>
<dbReference type="EMBL" id="PQCO01000070">
    <property type="protein sequence ID" value="PUE05513.1"/>
    <property type="molecule type" value="Genomic_DNA"/>
</dbReference>
<dbReference type="PANTHER" id="PTHR30347:SF1">
    <property type="entry name" value="MECHANOSENSITIVE CHANNEL MSCK"/>
    <property type="match status" value="1"/>
</dbReference>
<feature type="transmembrane region" description="Helical" evidence="7">
    <location>
        <begin position="132"/>
        <end position="151"/>
    </location>
</feature>
<comment type="subcellular location">
    <subcellularLocation>
        <location evidence="1">Cell membrane</location>
        <topology evidence="1">Multi-pass membrane protein</topology>
    </subcellularLocation>
</comment>
<feature type="transmembrane region" description="Helical" evidence="7">
    <location>
        <begin position="49"/>
        <end position="69"/>
    </location>
</feature>
<dbReference type="Pfam" id="PF00924">
    <property type="entry name" value="MS_channel_2nd"/>
    <property type="match status" value="1"/>
</dbReference>
<dbReference type="InterPro" id="IPR006685">
    <property type="entry name" value="MscS_channel_2nd"/>
</dbReference>
<evidence type="ECO:0000256" key="6">
    <source>
        <dbReference type="ARBA" id="ARBA00023136"/>
    </source>
</evidence>
<evidence type="ECO:0000259" key="10">
    <source>
        <dbReference type="Pfam" id="PF21088"/>
    </source>
</evidence>
<dbReference type="InterPro" id="IPR052702">
    <property type="entry name" value="MscS-like_channel"/>
</dbReference>
<dbReference type="GO" id="GO:0005886">
    <property type="term" value="C:plasma membrane"/>
    <property type="evidence" value="ECO:0007669"/>
    <property type="project" value="UniProtKB-SubCell"/>
</dbReference>
<keyword evidence="6 7" id="KW-0472">Membrane</keyword>
<proteinExistence type="inferred from homology"/>
<keyword evidence="4 7" id="KW-0812">Transmembrane</keyword>
<feature type="domain" description="Mechanosensitive ion channel MscS C-terminal" evidence="9">
    <location>
        <begin position="248"/>
        <end position="331"/>
    </location>
</feature>
<dbReference type="GO" id="GO:0008381">
    <property type="term" value="F:mechanosensitive monoatomic ion channel activity"/>
    <property type="evidence" value="ECO:0007669"/>
    <property type="project" value="UniProtKB-ARBA"/>
</dbReference>
<evidence type="ECO:0000256" key="4">
    <source>
        <dbReference type="ARBA" id="ARBA00022692"/>
    </source>
</evidence>
<evidence type="ECO:0000256" key="3">
    <source>
        <dbReference type="ARBA" id="ARBA00022475"/>
    </source>
</evidence>
<keyword evidence="3" id="KW-1003">Cell membrane</keyword>
<name>A0A6N4E4M5_9GAMM</name>
<evidence type="ECO:0000259" key="8">
    <source>
        <dbReference type="Pfam" id="PF00924"/>
    </source>
</evidence>
<dbReference type="InterPro" id="IPR023408">
    <property type="entry name" value="MscS_beta-dom_sf"/>
</dbReference>
<dbReference type="InterPro" id="IPR049278">
    <property type="entry name" value="MS_channel_C"/>
</dbReference>
<dbReference type="SUPFAM" id="SSF82689">
    <property type="entry name" value="Mechanosensitive channel protein MscS (YggB), C-terminal domain"/>
    <property type="match status" value="1"/>
</dbReference>
<dbReference type="SUPFAM" id="SSF50182">
    <property type="entry name" value="Sm-like ribonucleoproteins"/>
    <property type="match status" value="1"/>
</dbReference>
<dbReference type="PANTHER" id="PTHR30347">
    <property type="entry name" value="POTASSIUM CHANNEL RELATED"/>
    <property type="match status" value="1"/>
</dbReference>
<feature type="transmembrane region" description="Helical" evidence="7">
    <location>
        <begin position="20"/>
        <end position="42"/>
    </location>
</feature>
<comment type="caution">
    <text evidence="11">The sequence shown here is derived from an EMBL/GenBank/DDBJ whole genome shotgun (WGS) entry which is preliminary data.</text>
</comment>
<feature type="domain" description="Mechanosensitive ion channel MscS" evidence="8">
    <location>
        <begin position="174"/>
        <end position="239"/>
    </location>
</feature>
<sequence>MLLQWLAIAAARHLGWPNHGLTIIASLLSAWLLIHLASLLVANAALARFVAIFAWSVAALNIFGLLGTVTGLLDSWSVNLGEVRVSPLTLLQVVASLWFYLWLANALASMVERRLARSHSVAPAMRVLGAKLTRIGLIGAAFLIALSAVGIDLTALAVFSGALGVGLGFGLQKIFSNLVSGVILLLDRSIKPGDVISLGSTFGWINHLGARYVSVITRDGIEHLIPNEELITQRVENWSYSDNLVRFRIPIGISYRSDPRKAMALCIEAAEMVPRVELKPEPRCQLIGFGDSSVNLELRIWIDDPEDGRANVISEVLLNIWDRFHEHGIDIPFPQMDLHLRSVLGREELSGLASDWMRQGASKASG</sequence>